<keyword evidence="3" id="KW-1185">Reference proteome</keyword>
<gene>
    <name evidence="2" type="ORF">EJ03DRAFT_339629</name>
</gene>
<evidence type="ECO:0000313" key="3">
    <source>
        <dbReference type="Proteomes" id="UP000799436"/>
    </source>
</evidence>
<evidence type="ECO:0000313" key="2">
    <source>
        <dbReference type="EMBL" id="KAF2764650.1"/>
    </source>
</evidence>
<organism evidence="2 3">
    <name type="scientific">Teratosphaeria nubilosa</name>
    <dbReference type="NCBI Taxonomy" id="161662"/>
    <lineage>
        <taxon>Eukaryota</taxon>
        <taxon>Fungi</taxon>
        <taxon>Dikarya</taxon>
        <taxon>Ascomycota</taxon>
        <taxon>Pezizomycotina</taxon>
        <taxon>Dothideomycetes</taxon>
        <taxon>Dothideomycetidae</taxon>
        <taxon>Mycosphaerellales</taxon>
        <taxon>Teratosphaeriaceae</taxon>
        <taxon>Teratosphaeria</taxon>
    </lineage>
</organism>
<protein>
    <submittedName>
        <fullName evidence="2">Uncharacterized protein</fullName>
    </submittedName>
</protein>
<name>A0A6G1KW61_9PEZI</name>
<accession>A0A6G1KW61</accession>
<dbReference type="OrthoDB" id="10617437at2759"/>
<dbReference type="Proteomes" id="UP000799436">
    <property type="component" value="Unassembled WGS sequence"/>
</dbReference>
<dbReference type="EMBL" id="ML995914">
    <property type="protein sequence ID" value="KAF2764650.1"/>
    <property type="molecule type" value="Genomic_DNA"/>
</dbReference>
<evidence type="ECO:0000256" key="1">
    <source>
        <dbReference type="SAM" id="MobiDB-lite"/>
    </source>
</evidence>
<feature type="compositionally biased region" description="Acidic residues" evidence="1">
    <location>
        <begin position="188"/>
        <end position="199"/>
    </location>
</feature>
<reference evidence="2" key="1">
    <citation type="journal article" date="2020" name="Stud. Mycol.">
        <title>101 Dothideomycetes genomes: a test case for predicting lifestyles and emergence of pathogens.</title>
        <authorList>
            <person name="Haridas S."/>
            <person name="Albert R."/>
            <person name="Binder M."/>
            <person name="Bloem J."/>
            <person name="Labutti K."/>
            <person name="Salamov A."/>
            <person name="Andreopoulos B."/>
            <person name="Baker S."/>
            <person name="Barry K."/>
            <person name="Bills G."/>
            <person name="Bluhm B."/>
            <person name="Cannon C."/>
            <person name="Castanera R."/>
            <person name="Culley D."/>
            <person name="Daum C."/>
            <person name="Ezra D."/>
            <person name="Gonzalez J."/>
            <person name="Henrissat B."/>
            <person name="Kuo A."/>
            <person name="Liang C."/>
            <person name="Lipzen A."/>
            <person name="Lutzoni F."/>
            <person name="Magnuson J."/>
            <person name="Mondo S."/>
            <person name="Nolan M."/>
            <person name="Ohm R."/>
            <person name="Pangilinan J."/>
            <person name="Park H.-J."/>
            <person name="Ramirez L."/>
            <person name="Alfaro M."/>
            <person name="Sun H."/>
            <person name="Tritt A."/>
            <person name="Yoshinaga Y."/>
            <person name="Zwiers L.-H."/>
            <person name="Turgeon B."/>
            <person name="Goodwin S."/>
            <person name="Spatafora J."/>
            <person name="Crous P."/>
            <person name="Grigoriev I."/>
        </authorList>
    </citation>
    <scope>NUCLEOTIDE SEQUENCE</scope>
    <source>
        <strain evidence="2">CBS 116005</strain>
    </source>
</reference>
<dbReference type="AlphaFoldDB" id="A0A6G1KW61"/>
<feature type="region of interest" description="Disordered" evidence="1">
    <location>
        <begin position="18"/>
        <end position="47"/>
    </location>
</feature>
<proteinExistence type="predicted"/>
<feature type="region of interest" description="Disordered" evidence="1">
    <location>
        <begin position="175"/>
        <end position="199"/>
    </location>
</feature>
<sequence>MDFSDMSKDCGLSKVSESVGLRSAGSQASRRGIRRSTLERSSPVDQRPYDVGNLQDVLVAFQDAGQIVLFQGFMEIRDKVGDICVGSLGSAIADDQVACIASASREKEIIMASTAFSDDKQNVEELVANLPLELRNKNSAGKKGKKVRWSLNKSETEEIVTQAFDMIAAAHQKIAQVDTSDDKNVEDNKEEEEEEEEEE</sequence>